<dbReference type="RefSeq" id="YP_009189638.1">
    <property type="nucleotide sequence ID" value="NC_028676.1"/>
</dbReference>
<evidence type="ECO:0000313" key="1">
    <source>
        <dbReference type="EMBL" id="AKE44884.1"/>
    </source>
</evidence>
<organism evidence="1 2">
    <name type="scientific">Sinorhizobium phage phiM9</name>
    <dbReference type="NCBI Taxonomy" id="1636182"/>
    <lineage>
        <taxon>Viruses</taxon>
        <taxon>Duplodnaviria</taxon>
        <taxon>Heunggongvirae</taxon>
        <taxon>Uroviricota</taxon>
        <taxon>Caudoviricetes</taxon>
        <taxon>Pootjesviridae</taxon>
        <taxon>Emnonavirus</taxon>
        <taxon>Emnonavirus phiM9</taxon>
    </lineage>
</organism>
<gene>
    <name evidence="1" type="ORF">Sm_phiM9_257</name>
</gene>
<reference evidence="1 2" key="1">
    <citation type="journal article" date="2015" name="J. Virol.">
        <title>Sinorhizobium meliloti Phage ?M9 Defines a New Group of T4 Superfamily Phages with Unusual Genomic Features but a Common T=16 Capsid.</title>
        <authorList>
            <person name="Johnson M.C."/>
            <person name="Tatum K.B."/>
            <person name="Lynn J.S."/>
            <person name="Brewer T.E."/>
            <person name="Lu S."/>
            <person name="Washburn B.K."/>
            <person name="Stroupe M.E."/>
            <person name="Jones K.M."/>
        </authorList>
    </citation>
    <scope>NUCLEOTIDE SEQUENCE [LARGE SCALE GENOMIC DNA]</scope>
</reference>
<dbReference type="OrthoDB" id="26516at10239"/>
<dbReference type="KEGG" id="vg:26517936"/>
<reference evidence="2" key="2">
    <citation type="submission" date="2015-03" db="EMBL/GenBank/DDBJ databases">
        <title>The genome and structure of Sinorhizobium meliloti phage phiM9.</title>
        <authorList>
            <person name="Johnson M.C."/>
            <person name="Tatum K.B."/>
            <person name="Lynn J.S."/>
            <person name="Brewer T.E."/>
            <person name="Washburn B.K."/>
            <person name="Stroupe M.E."/>
            <person name="Jones K.M."/>
        </authorList>
    </citation>
    <scope>NUCLEOTIDE SEQUENCE [LARGE SCALE GENOMIC DNA]</scope>
</reference>
<dbReference type="EMBL" id="KP881232">
    <property type="protein sequence ID" value="AKE44884.1"/>
    <property type="molecule type" value="Genomic_DNA"/>
</dbReference>
<sequence length="150" mass="17214">MTQIIRKEGLTKVVKSVNTWTAEICMAGDIAHAKRIVRQFCFDVGLCVTIDPTTYIYTGGEEEGFKIRLIHYPRFKSDSYVIYDKAVELGDKLMVELAQTSYSIITPELTFWHSRRPHDVKVALEKELEAEQAVAKTVMKQTKKSTRRVK</sequence>
<dbReference type="GeneID" id="26517936"/>
<evidence type="ECO:0000313" key="2">
    <source>
        <dbReference type="Proteomes" id="UP000033804"/>
    </source>
</evidence>
<dbReference type="Proteomes" id="UP000033804">
    <property type="component" value="Segment"/>
</dbReference>
<name>A0A0F6THB8_9CAUD</name>
<protein>
    <submittedName>
        <fullName evidence="1">Uncharacterized protein</fullName>
    </submittedName>
</protein>
<accession>A0A0F6THB8</accession>
<keyword evidence="2" id="KW-1185">Reference proteome</keyword>
<proteinExistence type="predicted"/>